<dbReference type="EMBL" id="CAAALY010007220">
    <property type="protein sequence ID" value="VEL09777.1"/>
    <property type="molecule type" value="Genomic_DNA"/>
</dbReference>
<evidence type="ECO:0000313" key="2">
    <source>
        <dbReference type="Proteomes" id="UP000784294"/>
    </source>
</evidence>
<organism evidence="1 2">
    <name type="scientific">Protopolystoma xenopodis</name>
    <dbReference type="NCBI Taxonomy" id="117903"/>
    <lineage>
        <taxon>Eukaryota</taxon>
        <taxon>Metazoa</taxon>
        <taxon>Spiralia</taxon>
        <taxon>Lophotrochozoa</taxon>
        <taxon>Platyhelminthes</taxon>
        <taxon>Monogenea</taxon>
        <taxon>Polyopisthocotylea</taxon>
        <taxon>Polystomatidea</taxon>
        <taxon>Polystomatidae</taxon>
        <taxon>Protopolystoma</taxon>
    </lineage>
</organism>
<dbReference type="Proteomes" id="UP000784294">
    <property type="component" value="Unassembled WGS sequence"/>
</dbReference>
<name>A0A3S5A1X9_9PLAT</name>
<sequence length="97" mass="11476">MRHLNYLTASLPKLYWFILNGNHTPTTPSLDYRKSSPPPPFFIAIHFPPVSDRSMIKASPLCWPFSSLVYFELVAWWGKWQHSLMVQIMRPEKRLKM</sequence>
<accession>A0A3S5A1X9</accession>
<gene>
    <name evidence="1" type="ORF">PXEA_LOCUS3217</name>
</gene>
<dbReference type="AlphaFoldDB" id="A0A3S5A1X9"/>
<evidence type="ECO:0000313" key="1">
    <source>
        <dbReference type="EMBL" id="VEL09777.1"/>
    </source>
</evidence>
<reference evidence="1" key="1">
    <citation type="submission" date="2018-11" db="EMBL/GenBank/DDBJ databases">
        <authorList>
            <consortium name="Pathogen Informatics"/>
        </authorList>
    </citation>
    <scope>NUCLEOTIDE SEQUENCE</scope>
</reference>
<comment type="caution">
    <text evidence="1">The sequence shown here is derived from an EMBL/GenBank/DDBJ whole genome shotgun (WGS) entry which is preliminary data.</text>
</comment>
<protein>
    <submittedName>
        <fullName evidence="1">Uncharacterized protein</fullName>
    </submittedName>
</protein>
<proteinExistence type="predicted"/>
<keyword evidence="2" id="KW-1185">Reference proteome</keyword>